<evidence type="ECO:0000256" key="1">
    <source>
        <dbReference type="SAM" id="Coils"/>
    </source>
</evidence>
<evidence type="ECO:0000256" key="2">
    <source>
        <dbReference type="SAM" id="MobiDB-lite"/>
    </source>
</evidence>
<comment type="caution">
    <text evidence="3">The sequence shown here is derived from an EMBL/GenBank/DDBJ whole genome shotgun (WGS) entry which is preliminary data.</text>
</comment>
<name>A0AAD4AEY9_9GAMM</name>
<evidence type="ECO:0000313" key="4">
    <source>
        <dbReference type="Proteomes" id="UP000016487"/>
    </source>
</evidence>
<sequence>MKIHQPVTPLLTQPPLPSQTQSPPTAKNDSTENSPVEAESSKKEAGSYQLSASDKKRLNNDGEEEKVESKKDSLPQHIQKMIEQIERIKEQIEEEETRLLELKARTDIDKQVKQDMELQQASYIGQLHTNLMSMVENVREAMKEAGITDPGVLISALA</sequence>
<reference evidence="3" key="1">
    <citation type="journal article" date="2012" name="J. Bacteriol.">
        <title>Genome sequences of type strains of seven species of the marine bacterium Pseudoalteromonas.</title>
        <authorList>
            <person name="Xie B.B."/>
            <person name="Shu Y.L."/>
            <person name="Qin Q.L."/>
            <person name="Rong J.C."/>
            <person name="Zhang X.Y."/>
            <person name="Chen X.L."/>
            <person name="Shi M."/>
            <person name="He H.L."/>
            <person name="Zhou B.C."/>
            <person name="Zhang Y.Z."/>
        </authorList>
    </citation>
    <scope>NUCLEOTIDE SEQUENCE</scope>
    <source>
        <strain evidence="3">DSM 8771</strain>
    </source>
</reference>
<dbReference type="Proteomes" id="UP000016487">
    <property type="component" value="Unassembled WGS sequence"/>
</dbReference>
<feature type="region of interest" description="Disordered" evidence="2">
    <location>
        <begin position="1"/>
        <end position="77"/>
    </location>
</feature>
<feature type="coiled-coil region" evidence="1">
    <location>
        <begin position="78"/>
        <end position="105"/>
    </location>
</feature>
<dbReference type="EMBL" id="AHBZ03000027">
    <property type="protein sequence ID" value="KAF7764736.1"/>
    <property type="molecule type" value="Genomic_DNA"/>
</dbReference>
<dbReference type="RefSeq" id="WP_010365283.1">
    <property type="nucleotide sequence ID" value="NZ_AHBZ03000027.1"/>
</dbReference>
<organism evidence="3 4">
    <name type="scientific">Pseudoalteromonas citrea</name>
    <dbReference type="NCBI Taxonomy" id="43655"/>
    <lineage>
        <taxon>Bacteria</taxon>
        <taxon>Pseudomonadati</taxon>
        <taxon>Pseudomonadota</taxon>
        <taxon>Gammaproteobacteria</taxon>
        <taxon>Alteromonadales</taxon>
        <taxon>Pseudoalteromonadaceae</taxon>
        <taxon>Pseudoalteromonas</taxon>
    </lineage>
</organism>
<keyword evidence="1" id="KW-0175">Coiled coil</keyword>
<accession>A0AAD4AEY9</accession>
<evidence type="ECO:0000313" key="3">
    <source>
        <dbReference type="EMBL" id="KAF7764736.1"/>
    </source>
</evidence>
<gene>
    <name evidence="3" type="ORF">PCIT_b0791</name>
</gene>
<proteinExistence type="predicted"/>
<protein>
    <submittedName>
        <fullName evidence="3">Uncharacterized protein</fullName>
    </submittedName>
</protein>
<feature type="compositionally biased region" description="Low complexity" evidence="2">
    <location>
        <begin position="1"/>
        <end position="11"/>
    </location>
</feature>
<dbReference type="AlphaFoldDB" id="A0AAD4AEY9"/>
<reference evidence="3" key="2">
    <citation type="submission" date="2015-03" db="EMBL/GenBank/DDBJ databases">
        <title>Genome sequence of Pseudoalteromonas citrea.</title>
        <authorList>
            <person name="Xie B.-B."/>
            <person name="Rong J.-C."/>
            <person name="Qin Q.-L."/>
            <person name="Zhang Y.-Z."/>
        </authorList>
    </citation>
    <scope>NUCLEOTIDE SEQUENCE</scope>
    <source>
        <strain evidence="3">DSM 8771</strain>
    </source>
</reference>